<feature type="region of interest" description="Disordered" evidence="5">
    <location>
        <begin position="682"/>
        <end position="728"/>
    </location>
</feature>
<organism evidence="6 7">
    <name type="scientific">Geodia barretti</name>
    <name type="common">Barrett's horny sponge</name>
    <dbReference type="NCBI Taxonomy" id="519541"/>
    <lineage>
        <taxon>Eukaryota</taxon>
        <taxon>Metazoa</taxon>
        <taxon>Porifera</taxon>
        <taxon>Demospongiae</taxon>
        <taxon>Heteroscleromorpha</taxon>
        <taxon>Tetractinellida</taxon>
        <taxon>Astrophorina</taxon>
        <taxon>Geodiidae</taxon>
        <taxon>Geodia</taxon>
    </lineage>
</organism>
<keyword evidence="2 4" id="KW-0808">Transferase</keyword>
<dbReference type="PANTHER" id="PTHR45670:SF1">
    <property type="entry name" value="E3 UBIQUITIN-PROTEIN LIGASE HECTD1"/>
    <property type="match status" value="1"/>
</dbReference>
<comment type="catalytic activity">
    <reaction evidence="1 4">
        <text>S-ubiquitinyl-[E2 ubiquitin-conjugating enzyme]-L-cysteine + [acceptor protein]-L-lysine = [E2 ubiquitin-conjugating enzyme]-L-cysteine + N(6)-ubiquitinyl-[acceptor protein]-L-lysine.</text>
        <dbReference type="EC" id="2.3.2.26"/>
    </reaction>
</comment>
<keyword evidence="4" id="KW-0833">Ubl conjugation pathway</keyword>
<feature type="repeat" description="ANK" evidence="3">
    <location>
        <begin position="394"/>
        <end position="422"/>
    </location>
</feature>
<dbReference type="GO" id="GO:0016607">
    <property type="term" value="C:nuclear speck"/>
    <property type="evidence" value="ECO:0007669"/>
    <property type="project" value="TreeGrafter"/>
</dbReference>
<dbReference type="InterPro" id="IPR011989">
    <property type="entry name" value="ARM-like"/>
</dbReference>
<feature type="compositionally biased region" description="Acidic residues" evidence="5">
    <location>
        <begin position="494"/>
        <end position="507"/>
    </location>
</feature>
<comment type="pathway">
    <text evidence="4">Protein modification; protein ubiquitination.</text>
</comment>
<feature type="compositionally biased region" description="Basic and acidic residues" evidence="5">
    <location>
        <begin position="701"/>
        <end position="717"/>
    </location>
</feature>
<feature type="region of interest" description="Disordered" evidence="5">
    <location>
        <begin position="248"/>
        <end position="278"/>
    </location>
</feature>
<reference evidence="6" key="1">
    <citation type="submission" date="2023-03" db="EMBL/GenBank/DDBJ databases">
        <authorList>
            <person name="Steffen K."/>
            <person name="Cardenas P."/>
        </authorList>
    </citation>
    <scope>NUCLEOTIDE SEQUENCE</scope>
</reference>
<dbReference type="Proteomes" id="UP001174909">
    <property type="component" value="Unassembled WGS sequence"/>
</dbReference>
<feature type="region of interest" description="Disordered" evidence="5">
    <location>
        <begin position="453"/>
        <end position="578"/>
    </location>
</feature>
<comment type="function">
    <text evidence="4">E3 ubiquitin-protein ligase which accepts ubiquitin from an E2 ubiquitin-conjugating enzyme in the form of a thioester and then directly transfers the ubiquitin to targeted substrates.</text>
</comment>
<evidence type="ECO:0000256" key="3">
    <source>
        <dbReference type="PROSITE-ProRule" id="PRU00023"/>
    </source>
</evidence>
<dbReference type="EC" id="2.3.2.26" evidence="4"/>
<keyword evidence="3" id="KW-0040">ANK repeat</keyword>
<dbReference type="Gene3D" id="1.25.10.10">
    <property type="entry name" value="Leucine-rich Repeat Variant"/>
    <property type="match status" value="1"/>
</dbReference>
<evidence type="ECO:0000256" key="4">
    <source>
        <dbReference type="RuleBase" id="RU369009"/>
    </source>
</evidence>
<feature type="compositionally biased region" description="Basic and acidic residues" evidence="5">
    <location>
        <begin position="457"/>
        <end position="477"/>
    </location>
</feature>
<protein>
    <recommendedName>
        <fullName evidence="4">E3 ubiquitin-protein ligase</fullName>
        <ecNumber evidence="4">2.3.2.26</ecNumber>
    </recommendedName>
</protein>
<dbReference type="PROSITE" id="PS50297">
    <property type="entry name" value="ANK_REP_REGION"/>
    <property type="match status" value="2"/>
</dbReference>
<comment type="caution">
    <text evidence="6">The sequence shown here is derived from an EMBL/GenBank/DDBJ whole genome shotgun (WGS) entry which is preliminary data.</text>
</comment>
<evidence type="ECO:0000313" key="6">
    <source>
        <dbReference type="EMBL" id="CAI7998284.1"/>
    </source>
</evidence>
<evidence type="ECO:0000256" key="5">
    <source>
        <dbReference type="SAM" id="MobiDB-lite"/>
    </source>
</evidence>
<evidence type="ECO:0000313" key="7">
    <source>
        <dbReference type="Proteomes" id="UP001174909"/>
    </source>
</evidence>
<name>A0AA35QZG5_GEOBA</name>
<dbReference type="SUPFAM" id="SSF48403">
    <property type="entry name" value="Ankyrin repeat"/>
    <property type="match status" value="1"/>
</dbReference>
<feature type="compositionally biased region" description="Low complexity" evidence="5">
    <location>
        <begin position="252"/>
        <end position="266"/>
    </location>
</feature>
<evidence type="ECO:0000256" key="2">
    <source>
        <dbReference type="ARBA" id="ARBA00022679"/>
    </source>
</evidence>
<proteinExistence type="inferred from homology"/>
<feature type="compositionally biased region" description="Gly residues" evidence="5">
    <location>
        <begin position="548"/>
        <end position="557"/>
    </location>
</feature>
<dbReference type="PROSITE" id="PS50088">
    <property type="entry name" value="ANK_REPEAT"/>
    <property type="match status" value="2"/>
</dbReference>
<dbReference type="PANTHER" id="PTHR45670">
    <property type="entry name" value="E3 UBIQUITIN-PROTEIN LIGASE TRIP12"/>
    <property type="match status" value="1"/>
</dbReference>
<dbReference type="AlphaFoldDB" id="A0AA35QZG5"/>
<evidence type="ECO:0000256" key="1">
    <source>
        <dbReference type="ARBA" id="ARBA00000885"/>
    </source>
</evidence>
<sequence length="1278" mass="140468">MADADPEMLLDWLTLAQGEESRDIQLVALEQLCMLLLMADNVDKCFESCPPRAFIPALCKIFMDAEAPDNILEVTARALTYYLDVSVDCTRRITAVDGALKAIIGRMQAADMQCRASKDLAEQCVKVLELACARESDKVYDAGALPAATSLLIHHASSLHRDTVQSCMNMVTRLVPRVEPKDSALEDCVASLSQLLQNSEPHISDPTLKCFMMLADRFIRRGRDPAPIAENGLLPELIGRLKSLNVGGGGPSSSASSTSGPIGTTPERPSGPHRDHYCQSSVHSLQGFSYHHQCRLTCSLLDSDLPSALESALRGDERTALDVMRLVELLLVLIMEGRKALPKTSHLAGIPRKLDSFSGDRNHRQVIEAIRSSNNDEFFEAMESGFDVNFMDDVGQTLLNWAAAFGSFEMVEYLLEHGADVNRGVKSSSLHYAACFGRPNIVKLLLQYGADPELRDEDGHTPLEKAQERGDEWHRQVIEILENPSEYMLHDGSDSEDSFTDDGEGEEGERGREAERRERGGGRETEKEGEKSDTILPSGPPSTSSAVGGEGKGGGAEGEGKGGGEKETGVSEEEKGNPEMAPVYLKKMLPVFAELFHSSLAPTLRKESLRVLRKMCRYLTKEWLAELCEEVPSDPQRPPFIASISEVLAAVLENEQNTAPAFEEQFARLGLQLKIQALAGLPPTPDTVDTAMDTAPSGGETDEKPGEKGDGGDEKTDGGSVPATTTTTSELEDATELGTFTAYHWKEWSVVRSQDCLYLWNEFCSLELSSVSNGWFRFLLDNKLATMYSSGSTEGGPDSFENRVEFLEKLQRVCGQISASSPMVPILSSPGPCRLAVGNWSLSSQKEGEVAIRNSDGTRQVTLLRESLHGFVFESNRGTRVTMTANSPLGPQFNFGWNNKKGKKLKTKNDVTKDKSLHFSEAQESTRKVASELRAILVSLEGACLSHEDGTPLESGLGWKEELEWAIKALALLLRDEKTISAYEVHTNRLVPILLHCLLGPGKRGGAGGVPSRERAEGFRRIFAESAQEAPTDLDSSTASVSVVSPAVGLVRKLGIHRRLRLTLERTTGPCDLRDCSGKTLRIEPLVSVDNLEKFLNGIVAKQWYDYERAAYHFVRVARDITAPILCNRVSDFDKNGIIYWIGSNARSADWINPSTKGLVVVSSSEGRILPYGTLDDIFSREETPRNCHTKDERNSWFAVDLGVHIYPTTYTLRYYILAATGVARRCGTGSFRCPKMVTSGPPSIDMRTIPLSVNQVHTYVYIARSHTTQHITSQRHT</sequence>
<comment type="similarity">
    <text evidence="4">Belongs to the UPL family. K-HECT subfamily.</text>
</comment>
<dbReference type="InterPro" id="IPR036770">
    <property type="entry name" value="Ankyrin_rpt-contain_sf"/>
</dbReference>
<feature type="repeat" description="ANK" evidence="3">
    <location>
        <begin position="425"/>
        <end position="457"/>
    </location>
</feature>
<dbReference type="Pfam" id="PF12796">
    <property type="entry name" value="Ank_2"/>
    <property type="match status" value="1"/>
</dbReference>
<keyword evidence="7" id="KW-1185">Reference proteome</keyword>
<gene>
    <name evidence="6" type="ORF">GBAR_LOCUS2388</name>
</gene>
<dbReference type="EMBL" id="CASHTH010000344">
    <property type="protein sequence ID" value="CAI7998284.1"/>
    <property type="molecule type" value="Genomic_DNA"/>
</dbReference>
<dbReference type="SUPFAM" id="SSF48371">
    <property type="entry name" value="ARM repeat"/>
    <property type="match status" value="1"/>
</dbReference>
<dbReference type="SMART" id="SM00248">
    <property type="entry name" value="ANK"/>
    <property type="match status" value="2"/>
</dbReference>
<feature type="compositionally biased region" description="Basic and acidic residues" evidence="5">
    <location>
        <begin position="508"/>
        <end position="533"/>
    </location>
</feature>
<accession>A0AA35QZG5</accession>
<dbReference type="GO" id="GO:0070534">
    <property type="term" value="P:protein K63-linked ubiquitination"/>
    <property type="evidence" value="ECO:0007669"/>
    <property type="project" value="TreeGrafter"/>
</dbReference>
<dbReference type="Gene3D" id="1.25.40.20">
    <property type="entry name" value="Ankyrin repeat-containing domain"/>
    <property type="match status" value="1"/>
</dbReference>
<dbReference type="InterPro" id="IPR016024">
    <property type="entry name" value="ARM-type_fold"/>
</dbReference>
<dbReference type="InterPro" id="IPR045322">
    <property type="entry name" value="HECTD1/TRIP12-like"/>
</dbReference>
<feature type="compositionally biased region" description="Basic and acidic residues" evidence="5">
    <location>
        <begin position="558"/>
        <end position="577"/>
    </location>
</feature>
<dbReference type="GO" id="GO:0043161">
    <property type="term" value="P:proteasome-mediated ubiquitin-dependent protein catabolic process"/>
    <property type="evidence" value="ECO:0007669"/>
    <property type="project" value="TreeGrafter"/>
</dbReference>
<dbReference type="InterPro" id="IPR002110">
    <property type="entry name" value="Ankyrin_rpt"/>
</dbReference>
<dbReference type="GO" id="GO:0061630">
    <property type="term" value="F:ubiquitin protein ligase activity"/>
    <property type="evidence" value="ECO:0007669"/>
    <property type="project" value="UniProtKB-UniRule"/>
</dbReference>